<dbReference type="Gene3D" id="1.20.120.1200">
    <property type="entry name" value="NADH-ubiquinone/plastoquinone oxidoreductase chain 6, subunit NuoJ"/>
    <property type="match status" value="1"/>
</dbReference>
<evidence type="ECO:0000256" key="3">
    <source>
        <dbReference type="ARBA" id="ARBA00022449"/>
    </source>
</evidence>
<name>A0A1I0YBT2_9CELL</name>
<evidence type="ECO:0000259" key="16">
    <source>
        <dbReference type="Pfam" id="PF20501"/>
    </source>
</evidence>
<dbReference type="InterPro" id="IPR001516">
    <property type="entry name" value="Proton_antipo_N"/>
</dbReference>
<feature type="transmembrane region" description="Helical" evidence="11">
    <location>
        <begin position="954"/>
        <end position="976"/>
    </location>
</feature>
<feature type="transmembrane region" description="Helical" evidence="11">
    <location>
        <begin position="362"/>
        <end position="384"/>
    </location>
</feature>
<dbReference type="AlphaFoldDB" id="A0A1I0YBT2"/>
<feature type="domain" description="Na+/H+ antiporter MnhB subunit-related protein" evidence="14">
    <location>
        <begin position="850"/>
        <end position="973"/>
    </location>
</feature>
<evidence type="ECO:0000259" key="14">
    <source>
        <dbReference type="Pfam" id="PF04039"/>
    </source>
</evidence>
<organism evidence="17 18">
    <name type="scientific">Cellulomonas marina</name>
    <dbReference type="NCBI Taxonomy" id="988821"/>
    <lineage>
        <taxon>Bacteria</taxon>
        <taxon>Bacillati</taxon>
        <taxon>Actinomycetota</taxon>
        <taxon>Actinomycetes</taxon>
        <taxon>Micrococcales</taxon>
        <taxon>Cellulomonadaceae</taxon>
        <taxon>Cellulomonas</taxon>
    </lineage>
</organism>
<feature type="transmembrane region" description="Helical" evidence="11">
    <location>
        <begin position="519"/>
        <end position="545"/>
    </location>
</feature>
<dbReference type="Proteomes" id="UP000199012">
    <property type="component" value="Unassembled WGS sequence"/>
</dbReference>
<keyword evidence="6 11" id="KW-1133">Transmembrane helix</keyword>
<feature type="transmembrane region" description="Helical" evidence="11">
    <location>
        <begin position="909"/>
        <end position="934"/>
    </location>
</feature>
<feature type="transmembrane region" description="Helical" evidence="11">
    <location>
        <begin position="199"/>
        <end position="225"/>
    </location>
</feature>
<evidence type="ECO:0000256" key="9">
    <source>
        <dbReference type="RuleBase" id="RU000320"/>
    </source>
</evidence>
<dbReference type="EMBL" id="FOKA01000007">
    <property type="protein sequence ID" value="SFB10642.1"/>
    <property type="molecule type" value="Genomic_DNA"/>
</dbReference>
<feature type="compositionally biased region" description="Low complexity" evidence="10">
    <location>
        <begin position="438"/>
        <end position="454"/>
    </location>
</feature>
<feature type="transmembrane region" description="Helical" evidence="11">
    <location>
        <begin position="265"/>
        <end position="285"/>
    </location>
</feature>
<evidence type="ECO:0000256" key="5">
    <source>
        <dbReference type="ARBA" id="ARBA00022692"/>
    </source>
</evidence>
<evidence type="ECO:0000256" key="10">
    <source>
        <dbReference type="SAM" id="MobiDB-lite"/>
    </source>
</evidence>
<feature type="transmembrane region" description="Helical" evidence="11">
    <location>
        <begin position="878"/>
        <end position="897"/>
    </location>
</feature>
<dbReference type="Pfam" id="PF13244">
    <property type="entry name" value="MbhD"/>
    <property type="match status" value="1"/>
</dbReference>
<evidence type="ECO:0000256" key="7">
    <source>
        <dbReference type="ARBA" id="ARBA00023065"/>
    </source>
</evidence>
<dbReference type="PANTHER" id="PTHR43373:SF1">
    <property type="entry name" value="NA(+)_H(+) ANTIPORTER SUBUNIT A"/>
    <property type="match status" value="1"/>
</dbReference>
<evidence type="ECO:0000256" key="6">
    <source>
        <dbReference type="ARBA" id="ARBA00022989"/>
    </source>
</evidence>
<keyword evidence="7" id="KW-0406">Ion transport</keyword>
<evidence type="ECO:0000256" key="4">
    <source>
        <dbReference type="ARBA" id="ARBA00022475"/>
    </source>
</evidence>
<gene>
    <name evidence="17" type="ORF">SAMN05421867_10733</name>
</gene>
<comment type="subcellular location">
    <subcellularLocation>
        <location evidence="1">Cell membrane</location>
        <topology evidence="1">Multi-pass membrane protein</topology>
    </subcellularLocation>
    <subcellularLocation>
        <location evidence="9">Membrane</location>
        <topology evidence="9">Multi-pass membrane protein</topology>
    </subcellularLocation>
</comment>
<dbReference type="InterPro" id="IPR001750">
    <property type="entry name" value="ND/Mrp_TM"/>
</dbReference>
<dbReference type="InterPro" id="IPR046806">
    <property type="entry name" value="MrpA_C/MbhE"/>
</dbReference>
<dbReference type="PRINTS" id="PR01435">
    <property type="entry name" value="NPOXDRDTASE5"/>
</dbReference>
<feature type="transmembrane region" description="Helical" evidence="11">
    <location>
        <begin position="156"/>
        <end position="179"/>
    </location>
</feature>
<dbReference type="Pfam" id="PF20501">
    <property type="entry name" value="MbhE"/>
    <property type="match status" value="1"/>
</dbReference>
<dbReference type="InterPro" id="IPR042106">
    <property type="entry name" value="Nuo/plastoQ_OxRdtase_6_NuoJ"/>
</dbReference>
<proteinExistence type="predicted"/>
<feature type="transmembrane region" description="Helical" evidence="11">
    <location>
        <begin position="103"/>
        <end position="121"/>
    </location>
</feature>
<feature type="compositionally biased region" description="Low complexity" evidence="10">
    <location>
        <begin position="1022"/>
        <end position="1041"/>
    </location>
</feature>
<evidence type="ECO:0000259" key="12">
    <source>
        <dbReference type="Pfam" id="PF00361"/>
    </source>
</evidence>
<dbReference type="InterPro" id="IPR050616">
    <property type="entry name" value="CPA3_Na-H_Antiporter_A"/>
</dbReference>
<dbReference type="InterPro" id="IPR007182">
    <property type="entry name" value="MnhB"/>
</dbReference>
<feature type="transmembrane region" description="Helical" evidence="11">
    <location>
        <begin position="479"/>
        <end position="499"/>
    </location>
</feature>
<sequence length="1050" mass="108285">MLLALHLAAALVAPALVGRLGRRAFLVLALVPASAAVWALTWSERVQGGELPLEQVRYVPALGLELTFRLDTLAWLMTVVVGGVGALVLAYCSAYFKSSAAGLGRFAGVFLAFAGSMLGLVLADDMILLFVMWELTTVTSYLLIGHNADKKASRRAAMQAIVITTAGGLALLVGVVLLGEAAGTYRMSAVIADPPPPGALTTAAIACLLFGAVTKSALVPFHFWLPAAMAAPTPVSAYLHAAAMVKAGVYLVARFAPAFAADPVWRWSVAVLGSATLLVGGYRAMRQHDLKLVLAFGTVSQLGLLVLLVGLGTRAAALAGVALLGAHAMFKASLFLVTGIVDAATGTRDLRRLSGVGRALPWTATAGALATASMIGLPPFAGFVAKEAGLEALLHLEGGWEGPLLVVAVAVGSAFTVAYGLRFWWGAFASKPVVPEGTPAHAATAPASPLARTPDAAPVPDASHHRHAAAEVTRPSLTLLWPALVLAVLGLATALLPALGEHLLSPYADTLPTGEAGHLVLWAGLTPALGITAAVLTVGVLLFVARGPFEAFGARVSRGPDADLVYRRTMRRLDDLAADVTAITQRGSLPVYLGVVLVVFVAGTGVALLTGTSLDVATRPWDHPAQLPFAVAAGLSALLVARARRRLKAVVLLGVCGYAIAGLFVVQGAPDLALTQVLVETVTLVVFVLVLRRLPAYFSDRPLAASRWVRVALGVAAGVTVAGVALVAPSARVHAPVSENFAEEAYEFGGGRNVVNVTLVDIRAWDTVGEIAVLLVAATGVASLVFLQRRSGQIFRADEAPADRAVWGGSPDPTAALRRAGPRAAAAGLERRTEWLRSARTLAPQRRSVIFEVVVRLLFHTMVVFGLFLLFSGHNQPGGGFAAGLVVGTALVVRYLAGGRYELGEAAPVQPGVLLGLGLFLSAGVGLAALLAGGTVLQSWILETDVPLLGHVKVVTSLVFDIGVFLLVVGVVLDVLRSLGAELDRRAEAGEDEVADGSHAIGAVGSFVGAAGSELRGSFADASDGAGAAVPTAATPAATPAPRDRPEVGP</sequence>
<feature type="transmembrane region" description="Helical" evidence="11">
    <location>
        <begin position="623"/>
        <end position="640"/>
    </location>
</feature>
<dbReference type="GO" id="GO:0006811">
    <property type="term" value="P:monoatomic ion transport"/>
    <property type="evidence" value="ECO:0007669"/>
    <property type="project" value="UniProtKB-KW"/>
</dbReference>
<reference evidence="18" key="1">
    <citation type="submission" date="2016-10" db="EMBL/GenBank/DDBJ databases">
        <authorList>
            <person name="Varghese N."/>
            <person name="Submissions S."/>
        </authorList>
    </citation>
    <scope>NUCLEOTIDE SEQUENCE [LARGE SCALE GENOMIC DNA]</scope>
    <source>
        <strain evidence="18">CGMCC 4.6945</strain>
    </source>
</reference>
<feature type="transmembrane region" description="Helical" evidence="11">
    <location>
        <begin position="404"/>
        <end position="425"/>
    </location>
</feature>
<dbReference type="GO" id="GO:0015297">
    <property type="term" value="F:antiporter activity"/>
    <property type="evidence" value="ECO:0007669"/>
    <property type="project" value="UniProtKB-KW"/>
</dbReference>
<accession>A0A1I0YBT2</accession>
<evidence type="ECO:0000256" key="2">
    <source>
        <dbReference type="ARBA" id="ARBA00022448"/>
    </source>
</evidence>
<dbReference type="NCBIfam" id="NF009284">
    <property type="entry name" value="PRK12644.1"/>
    <property type="match status" value="1"/>
</dbReference>
<feature type="domain" description="NADH:quinone oxidoreductase/Mrp antiporter transmembrane" evidence="12">
    <location>
        <begin position="123"/>
        <end position="415"/>
    </location>
</feature>
<feature type="domain" description="MrpA C-terminal/MbhD" evidence="15">
    <location>
        <begin position="634"/>
        <end position="695"/>
    </location>
</feature>
<feature type="region of interest" description="Disordered" evidence="10">
    <location>
        <begin position="1022"/>
        <end position="1050"/>
    </location>
</feature>
<feature type="domain" description="MrpA C-terminal/MbhE" evidence="16">
    <location>
        <begin position="709"/>
        <end position="785"/>
    </location>
</feature>
<evidence type="ECO:0000256" key="8">
    <source>
        <dbReference type="ARBA" id="ARBA00023136"/>
    </source>
</evidence>
<evidence type="ECO:0000313" key="18">
    <source>
        <dbReference type="Proteomes" id="UP000199012"/>
    </source>
</evidence>
<keyword evidence="18" id="KW-1185">Reference proteome</keyword>
<feature type="transmembrane region" description="Helical" evidence="11">
    <location>
        <begin position="73"/>
        <end position="96"/>
    </location>
</feature>
<keyword evidence="2" id="KW-0813">Transport</keyword>
<feature type="domain" description="NADH-Ubiquinone oxidoreductase (complex I) chain 5 N-terminal" evidence="13">
    <location>
        <begin position="62"/>
        <end position="106"/>
    </location>
</feature>
<dbReference type="STRING" id="988821.SAMN05421867_10733"/>
<evidence type="ECO:0000256" key="11">
    <source>
        <dbReference type="SAM" id="Phobius"/>
    </source>
</evidence>
<feature type="region of interest" description="Disordered" evidence="10">
    <location>
        <begin position="438"/>
        <end position="467"/>
    </location>
</feature>
<feature type="transmembrane region" description="Helical" evidence="11">
    <location>
        <begin position="768"/>
        <end position="787"/>
    </location>
</feature>
<evidence type="ECO:0000313" key="17">
    <source>
        <dbReference type="EMBL" id="SFB10642.1"/>
    </source>
</evidence>
<feature type="transmembrane region" description="Helical" evidence="11">
    <location>
        <begin position="317"/>
        <end position="341"/>
    </location>
</feature>
<feature type="transmembrane region" description="Helical" evidence="11">
    <location>
        <begin position="127"/>
        <end position="144"/>
    </location>
</feature>
<keyword evidence="5 9" id="KW-0812">Transmembrane</keyword>
<feature type="transmembrane region" description="Helical" evidence="11">
    <location>
        <begin position="849"/>
        <end position="872"/>
    </location>
</feature>
<keyword evidence="8 11" id="KW-0472">Membrane</keyword>
<feature type="transmembrane region" description="Helical" evidence="11">
    <location>
        <begin position="647"/>
        <end position="666"/>
    </location>
</feature>
<dbReference type="Pfam" id="PF00361">
    <property type="entry name" value="Proton_antipo_M"/>
    <property type="match status" value="1"/>
</dbReference>
<dbReference type="PANTHER" id="PTHR43373">
    <property type="entry name" value="NA(+)/H(+) ANTIPORTER SUBUNIT"/>
    <property type="match status" value="1"/>
</dbReference>
<dbReference type="Pfam" id="PF04039">
    <property type="entry name" value="MnhB"/>
    <property type="match status" value="1"/>
</dbReference>
<keyword evidence="4" id="KW-1003">Cell membrane</keyword>
<dbReference type="PRINTS" id="PR01434">
    <property type="entry name" value="NADHDHGNASE5"/>
</dbReference>
<evidence type="ECO:0000259" key="13">
    <source>
        <dbReference type="Pfam" id="PF00662"/>
    </source>
</evidence>
<dbReference type="GO" id="GO:0005886">
    <property type="term" value="C:plasma membrane"/>
    <property type="evidence" value="ECO:0007669"/>
    <property type="project" value="UniProtKB-SubCell"/>
</dbReference>
<evidence type="ECO:0000259" key="15">
    <source>
        <dbReference type="Pfam" id="PF13244"/>
    </source>
</evidence>
<feature type="transmembrane region" description="Helical" evidence="11">
    <location>
        <begin position="711"/>
        <end position="731"/>
    </location>
</feature>
<keyword evidence="3" id="KW-0050">Antiport</keyword>
<dbReference type="Pfam" id="PF00662">
    <property type="entry name" value="Proton_antipo_N"/>
    <property type="match status" value="1"/>
</dbReference>
<feature type="transmembrane region" description="Helical" evidence="11">
    <location>
        <begin position="591"/>
        <end position="611"/>
    </location>
</feature>
<feature type="transmembrane region" description="Helical" evidence="11">
    <location>
        <begin position="672"/>
        <end position="691"/>
    </location>
</feature>
<protein>
    <submittedName>
        <fullName evidence="17">Multicomponent Na+:H+ antiporter subunit A</fullName>
    </submittedName>
</protein>
<dbReference type="InterPro" id="IPR025383">
    <property type="entry name" value="MrpA_C/MbhD"/>
</dbReference>
<evidence type="ECO:0000256" key="1">
    <source>
        <dbReference type="ARBA" id="ARBA00004651"/>
    </source>
</evidence>
<feature type="transmembrane region" description="Helical" evidence="11">
    <location>
        <begin position="292"/>
        <end position="311"/>
    </location>
</feature>